<keyword evidence="1" id="KW-1133">Transmembrane helix</keyword>
<accession>A0A9X3B9J6</accession>
<evidence type="ECO:0000313" key="2">
    <source>
        <dbReference type="EMBL" id="MCU7551391.1"/>
    </source>
</evidence>
<protein>
    <submittedName>
        <fullName evidence="2">DUF3179 domain-containing protein</fullName>
    </submittedName>
</protein>
<feature type="transmembrane region" description="Helical" evidence="1">
    <location>
        <begin position="72"/>
        <end position="94"/>
    </location>
</feature>
<gene>
    <name evidence="2" type="ORF">OCK74_19875</name>
</gene>
<keyword evidence="1" id="KW-0812">Transmembrane</keyword>
<dbReference type="AlphaFoldDB" id="A0A9X3B9J6"/>
<dbReference type="EMBL" id="JAOTIF010000020">
    <property type="protein sequence ID" value="MCU7551391.1"/>
    <property type="molecule type" value="Genomic_DNA"/>
</dbReference>
<comment type="caution">
    <text evidence="2">The sequence shown here is derived from an EMBL/GenBank/DDBJ whole genome shotgun (WGS) entry which is preliminary data.</text>
</comment>
<proteinExistence type="predicted"/>
<evidence type="ECO:0000256" key="1">
    <source>
        <dbReference type="SAM" id="Phobius"/>
    </source>
</evidence>
<reference evidence="2" key="1">
    <citation type="submission" date="2022-09" db="EMBL/GenBank/DDBJ databases">
        <authorList>
            <person name="Yuan C."/>
            <person name="Ke Z."/>
        </authorList>
    </citation>
    <scope>NUCLEOTIDE SEQUENCE</scope>
    <source>
        <strain evidence="2">LB-8</strain>
    </source>
</reference>
<keyword evidence="1" id="KW-0472">Membrane</keyword>
<dbReference type="Proteomes" id="UP001155483">
    <property type="component" value="Unassembled WGS sequence"/>
</dbReference>
<dbReference type="RefSeq" id="WP_279298830.1">
    <property type="nucleotide sequence ID" value="NZ_JAOTIF010000020.1"/>
</dbReference>
<sequence length="391" mass="44671">MKTFVLPLGLLLLLAAEILRVYFIMPFPGSQQSNTITIAYWLDQNILWLRLVLLAVIAYPAILVFRQRKRRVLLGFVLLLYGLVFYFFNFRFLAEKMFYQPRIKSFSSAKTNKVKEDKLVLGVEINGEAKAYPLQLIGYHHQVRDTVGGMPVMVTYCTVCRTGRVFSPMVNGKNETFRLVGMDHFNAMFEDASTNSWWRQVSGEAIAGPLKGQTLKELPSQQMTLSAWLRQHPTSTVLQPDTSFTKAYKDLADFDKGTIKSNLEKRDVHSWQPKSWVIGVAFGKEAKAYDWNELVSKQMIQDSLPGLPLLIALEIDTASFHVWNRNVNGSMLQFQKQGNMPLLKDVNTGSTWDMNGVCLSGMMKGNRLQPVQASQEFWHSWQTFHPNTKNK</sequence>
<reference evidence="2" key="2">
    <citation type="submission" date="2023-04" db="EMBL/GenBank/DDBJ databases">
        <title>Paracnuella aquatica gen. nov., sp. nov., a member of the family Chitinophagaceae isolated from a hot spring.</title>
        <authorList>
            <person name="Wang C."/>
        </authorList>
    </citation>
    <scope>NUCLEOTIDE SEQUENCE</scope>
    <source>
        <strain evidence="2">LB-8</strain>
    </source>
</reference>
<dbReference type="Pfam" id="PF11376">
    <property type="entry name" value="DUF3179"/>
    <property type="match status" value="1"/>
</dbReference>
<organism evidence="2 3">
    <name type="scientific">Paraflavisolibacter caeni</name>
    <dbReference type="NCBI Taxonomy" id="2982496"/>
    <lineage>
        <taxon>Bacteria</taxon>
        <taxon>Pseudomonadati</taxon>
        <taxon>Bacteroidota</taxon>
        <taxon>Chitinophagia</taxon>
        <taxon>Chitinophagales</taxon>
        <taxon>Chitinophagaceae</taxon>
        <taxon>Paraflavisolibacter</taxon>
    </lineage>
</organism>
<feature type="transmembrane region" description="Helical" evidence="1">
    <location>
        <begin position="47"/>
        <end position="65"/>
    </location>
</feature>
<dbReference type="InterPro" id="IPR021516">
    <property type="entry name" value="DUF3179"/>
</dbReference>
<keyword evidence="3" id="KW-1185">Reference proteome</keyword>
<evidence type="ECO:0000313" key="3">
    <source>
        <dbReference type="Proteomes" id="UP001155483"/>
    </source>
</evidence>
<name>A0A9X3B9J6_9BACT</name>